<evidence type="ECO:0000256" key="2">
    <source>
        <dbReference type="ARBA" id="ARBA00022643"/>
    </source>
</evidence>
<dbReference type="Pfam" id="PF03060">
    <property type="entry name" value="NMO"/>
    <property type="match status" value="2"/>
</dbReference>
<dbReference type="SUPFAM" id="SSF51412">
    <property type="entry name" value="Inosine monophosphate dehydrogenase (IMPDH)"/>
    <property type="match status" value="1"/>
</dbReference>
<name>A0A4Q7W0D8_9BURK</name>
<dbReference type="AlphaFoldDB" id="A0A4Q7W0D8"/>
<gene>
    <name evidence="4" type="ORF">EV670_0487</name>
</gene>
<evidence type="ECO:0000313" key="4">
    <source>
        <dbReference type="EMBL" id="RZU02463.1"/>
    </source>
</evidence>
<dbReference type="CDD" id="cd04730">
    <property type="entry name" value="NPD_like"/>
    <property type="match status" value="1"/>
</dbReference>
<reference evidence="4 5" key="1">
    <citation type="submission" date="2019-02" db="EMBL/GenBank/DDBJ databases">
        <title>Genomic Encyclopedia of Type Strains, Phase IV (KMG-IV): sequencing the most valuable type-strain genomes for metagenomic binning, comparative biology and taxonomic classification.</title>
        <authorList>
            <person name="Goeker M."/>
        </authorList>
    </citation>
    <scope>NUCLEOTIDE SEQUENCE [LARGE SCALE GENOMIC DNA]</scope>
    <source>
        <strain evidence="4 5">DSM 19570</strain>
    </source>
</reference>
<keyword evidence="2" id="KW-0288">FMN</keyword>
<comment type="caution">
    <text evidence="4">The sequence shown here is derived from an EMBL/GenBank/DDBJ whole genome shotgun (WGS) entry which is preliminary data.</text>
</comment>
<keyword evidence="1" id="KW-0285">Flavoprotein</keyword>
<keyword evidence="5" id="KW-1185">Reference proteome</keyword>
<dbReference type="EMBL" id="SHKP01000004">
    <property type="protein sequence ID" value="RZU02463.1"/>
    <property type="molecule type" value="Genomic_DNA"/>
</dbReference>
<dbReference type="Proteomes" id="UP000293671">
    <property type="component" value="Unassembled WGS sequence"/>
</dbReference>
<sequence length="327" mass="33529">MQTRLTEMLGIEHPILSAPMGVAAGGKLAAAVSAAGGLGLIGGGYGDAAWLEREFAAAGTARVGCGFITWSLAQKPQLLDLVLAQTPVAVMLSFGELAPFAPRIKAAGARLMCQVQTLALAREAVAAGADVIVAQGAEAGGHGLARATFTLVPEIADYLAGAAPDTVLVAAGGVADGRGLAAALMLGADGVLVGTRFWASSEALVAPSLQAAAVAADGDSTVRTTVPDVARRYHWPGSFTARAIRSRFVDDWHGRESVLAEPGTLEREEARYWQGFHAGDPDNTCMLAGEAVGLMHDVAPAGDIVQRMTREAQALLARAAGTRARVA</sequence>
<protein>
    <submittedName>
        <fullName evidence="4">Nitronate monooxygenase</fullName>
    </submittedName>
</protein>
<dbReference type="InterPro" id="IPR004136">
    <property type="entry name" value="NMO"/>
</dbReference>
<dbReference type="OrthoDB" id="9778912at2"/>
<dbReference type="InterPro" id="IPR013785">
    <property type="entry name" value="Aldolase_TIM"/>
</dbReference>
<proteinExistence type="predicted"/>
<dbReference type="PANTHER" id="PTHR32332:SF31">
    <property type="entry name" value="2-NITROPROPANE DIOXYGENASE FAMILY, PUTATIVE (AFU_ORTHOLOGUE AFUA_2G09850)-RELATED"/>
    <property type="match status" value="1"/>
</dbReference>
<dbReference type="RefSeq" id="WP_130430221.1">
    <property type="nucleotide sequence ID" value="NZ_SHKP01000004.1"/>
</dbReference>
<evidence type="ECO:0000313" key="5">
    <source>
        <dbReference type="Proteomes" id="UP000293671"/>
    </source>
</evidence>
<evidence type="ECO:0000256" key="3">
    <source>
        <dbReference type="ARBA" id="ARBA00023002"/>
    </source>
</evidence>
<keyword evidence="3" id="KW-0560">Oxidoreductase</keyword>
<dbReference type="Gene3D" id="3.20.20.70">
    <property type="entry name" value="Aldolase class I"/>
    <property type="match status" value="1"/>
</dbReference>
<accession>A0A4Q7W0D8</accession>
<dbReference type="PANTHER" id="PTHR32332">
    <property type="entry name" value="2-NITROPROPANE DIOXYGENASE"/>
    <property type="match status" value="1"/>
</dbReference>
<organism evidence="4 5">
    <name type="scientific">Rivibacter subsaxonicus</name>
    <dbReference type="NCBI Taxonomy" id="457575"/>
    <lineage>
        <taxon>Bacteria</taxon>
        <taxon>Pseudomonadati</taxon>
        <taxon>Pseudomonadota</taxon>
        <taxon>Betaproteobacteria</taxon>
        <taxon>Burkholderiales</taxon>
        <taxon>Rivibacter</taxon>
    </lineage>
</organism>
<dbReference type="GO" id="GO:0018580">
    <property type="term" value="F:nitronate monooxygenase activity"/>
    <property type="evidence" value="ECO:0007669"/>
    <property type="project" value="InterPro"/>
</dbReference>
<keyword evidence="4" id="KW-0503">Monooxygenase</keyword>
<evidence type="ECO:0000256" key="1">
    <source>
        <dbReference type="ARBA" id="ARBA00022630"/>
    </source>
</evidence>